<dbReference type="InterPro" id="IPR000385">
    <property type="entry name" value="MoaA_NifB_PqqE_Fe-S-bd_CS"/>
</dbReference>
<dbReference type="InterPro" id="IPR013785">
    <property type="entry name" value="Aldolase_TIM"/>
</dbReference>
<keyword evidence="5" id="KW-0479">Metal-binding</keyword>
<dbReference type="CDD" id="cd01335">
    <property type="entry name" value="Radical_SAM"/>
    <property type="match status" value="1"/>
</dbReference>
<dbReference type="PROSITE" id="PS01305">
    <property type="entry name" value="MOAA_NIFB_PQQE"/>
    <property type="match status" value="1"/>
</dbReference>
<comment type="catalytic activity">
    <reaction evidence="12">
        <text>GTP + AH2 + S-adenosyl-L-methionine = (8S)-3',8-cyclo-7,8-dihydroguanosine 5'-triphosphate + 5'-deoxyadenosine + L-methionine + A + H(+)</text>
        <dbReference type="Rhea" id="RHEA:49576"/>
        <dbReference type="ChEBI" id="CHEBI:13193"/>
        <dbReference type="ChEBI" id="CHEBI:15378"/>
        <dbReference type="ChEBI" id="CHEBI:17319"/>
        <dbReference type="ChEBI" id="CHEBI:17499"/>
        <dbReference type="ChEBI" id="CHEBI:37565"/>
        <dbReference type="ChEBI" id="CHEBI:57844"/>
        <dbReference type="ChEBI" id="CHEBI:59789"/>
        <dbReference type="ChEBI" id="CHEBI:131766"/>
        <dbReference type="EC" id="4.1.99.22"/>
    </reaction>
</comment>
<evidence type="ECO:0000256" key="9">
    <source>
        <dbReference type="ARBA" id="ARBA00023134"/>
    </source>
</evidence>
<dbReference type="PROSITE" id="PS51918">
    <property type="entry name" value="RADICAL_SAM"/>
    <property type="match status" value="1"/>
</dbReference>
<organism evidence="14 15">
    <name type="scientific">Candidatus Desulfovibrio kirbyi</name>
    <dbReference type="NCBI Taxonomy" id="2696086"/>
    <lineage>
        <taxon>Bacteria</taxon>
        <taxon>Pseudomonadati</taxon>
        <taxon>Thermodesulfobacteriota</taxon>
        <taxon>Desulfovibrionia</taxon>
        <taxon>Desulfovibrionales</taxon>
        <taxon>Desulfovibrionaceae</taxon>
        <taxon>Desulfovibrio</taxon>
    </lineage>
</organism>
<keyword evidence="3" id="KW-0004">4Fe-4S</keyword>
<keyword evidence="11" id="KW-0456">Lyase</keyword>
<evidence type="ECO:0000313" key="15">
    <source>
        <dbReference type="Proteomes" id="UP000505077"/>
    </source>
</evidence>
<dbReference type="InterPro" id="IPR050105">
    <property type="entry name" value="MoCo_biosynth_MoaA/MoaC"/>
</dbReference>
<dbReference type="InterPro" id="IPR058240">
    <property type="entry name" value="rSAM_sf"/>
</dbReference>
<evidence type="ECO:0000313" key="14">
    <source>
        <dbReference type="EMBL" id="GFH62370.1"/>
    </source>
</evidence>
<keyword evidence="6" id="KW-0547">Nucleotide-binding</keyword>
<dbReference type="NCBIfam" id="TIGR02666">
    <property type="entry name" value="moaA"/>
    <property type="match status" value="1"/>
</dbReference>
<dbReference type="GO" id="GO:0051539">
    <property type="term" value="F:4 iron, 4 sulfur cluster binding"/>
    <property type="evidence" value="ECO:0007669"/>
    <property type="project" value="UniProtKB-KW"/>
</dbReference>
<evidence type="ECO:0000256" key="3">
    <source>
        <dbReference type="ARBA" id="ARBA00022485"/>
    </source>
</evidence>
<evidence type="ECO:0000256" key="11">
    <source>
        <dbReference type="ARBA" id="ARBA00023239"/>
    </source>
</evidence>
<dbReference type="AlphaFoldDB" id="A0A6L2R467"/>
<dbReference type="GO" id="GO:0046872">
    <property type="term" value="F:metal ion binding"/>
    <property type="evidence" value="ECO:0007669"/>
    <property type="project" value="UniProtKB-KW"/>
</dbReference>
<keyword evidence="8" id="KW-0411">Iron-sulfur</keyword>
<protein>
    <recommendedName>
        <fullName evidence="2">GTP 3',8-cyclase</fullName>
        <ecNumber evidence="2">4.1.99.22</ecNumber>
    </recommendedName>
</protein>
<name>A0A6L2R467_9BACT</name>
<reference evidence="14 15" key="1">
    <citation type="journal article" date="2020" name="ISME J.">
        <title>Parallel Reductive Genome Evolution in Desulfovibrio Ectosymbionts Independently Acquired by Trichonympha Protists in the Termite Gut.</title>
        <authorList>
            <person name="Takeuchi M."/>
            <person name="Kuwahara H."/>
            <person name="Murakami T."/>
            <person name="Takahashi K."/>
            <person name="Kajitani R."/>
            <person name="Toyoda A."/>
            <person name="Itoh T."/>
            <person name="Ohkuma M."/>
            <person name="Hongoh Y."/>
        </authorList>
    </citation>
    <scope>NUCLEOTIDE SEQUENCE [LARGE SCALE GENOMIC DNA]</scope>
    <source>
        <strain evidence="14">ZnDsv-02</strain>
    </source>
</reference>
<dbReference type="SFLD" id="SFLDG01383">
    <property type="entry name" value="cyclic_pyranopterin_phosphate"/>
    <property type="match status" value="1"/>
</dbReference>
<dbReference type="GO" id="GO:0005525">
    <property type="term" value="F:GTP binding"/>
    <property type="evidence" value="ECO:0007669"/>
    <property type="project" value="UniProtKB-KW"/>
</dbReference>
<evidence type="ECO:0000256" key="1">
    <source>
        <dbReference type="ARBA" id="ARBA00001966"/>
    </source>
</evidence>
<dbReference type="SFLD" id="SFLDG01067">
    <property type="entry name" value="SPASM/twitch_domain_containing"/>
    <property type="match status" value="1"/>
</dbReference>
<dbReference type="InterPro" id="IPR013483">
    <property type="entry name" value="MoaA"/>
</dbReference>
<evidence type="ECO:0000256" key="4">
    <source>
        <dbReference type="ARBA" id="ARBA00022691"/>
    </source>
</evidence>
<dbReference type="GO" id="GO:0061799">
    <property type="term" value="F:cyclic pyranopterin monophosphate synthase activity"/>
    <property type="evidence" value="ECO:0007669"/>
    <property type="project" value="TreeGrafter"/>
</dbReference>
<evidence type="ECO:0000256" key="8">
    <source>
        <dbReference type="ARBA" id="ARBA00023014"/>
    </source>
</evidence>
<feature type="domain" description="Radical SAM core" evidence="13">
    <location>
        <begin position="6"/>
        <end position="228"/>
    </location>
</feature>
<dbReference type="EC" id="4.1.99.22" evidence="2"/>
<dbReference type="SMART" id="SM00729">
    <property type="entry name" value="Elp3"/>
    <property type="match status" value="1"/>
</dbReference>
<dbReference type="PANTHER" id="PTHR22960:SF0">
    <property type="entry name" value="MOLYBDENUM COFACTOR BIOSYNTHESIS PROTEIN 1"/>
    <property type="match status" value="1"/>
</dbReference>
<dbReference type="InterPro" id="IPR010505">
    <property type="entry name" value="MoaA_twitch"/>
</dbReference>
<accession>A0A6L2R467</accession>
<dbReference type="GO" id="GO:0006777">
    <property type="term" value="P:Mo-molybdopterin cofactor biosynthetic process"/>
    <property type="evidence" value="ECO:0007669"/>
    <property type="project" value="UniProtKB-KW"/>
</dbReference>
<dbReference type="SUPFAM" id="SSF102114">
    <property type="entry name" value="Radical SAM enzymes"/>
    <property type="match status" value="1"/>
</dbReference>
<dbReference type="EMBL" id="BLLL01000001">
    <property type="protein sequence ID" value="GFH62370.1"/>
    <property type="molecule type" value="Genomic_DNA"/>
</dbReference>
<dbReference type="UniPathway" id="UPA00344"/>
<dbReference type="Gene3D" id="3.20.20.70">
    <property type="entry name" value="Aldolase class I"/>
    <property type="match status" value="1"/>
</dbReference>
<evidence type="ECO:0000256" key="10">
    <source>
        <dbReference type="ARBA" id="ARBA00023150"/>
    </source>
</evidence>
<dbReference type="Pfam" id="PF06463">
    <property type="entry name" value="Mob_synth_C"/>
    <property type="match status" value="1"/>
</dbReference>
<dbReference type="Proteomes" id="UP000505077">
    <property type="component" value="Unassembled WGS sequence"/>
</dbReference>
<dbReference type="GO" id="GO:0061798">
    <property type="term" value="F:GTP 3',8'-cyclase activity"/>
    <property type="evidence" value="ECO:0007669"/>
    <property type="project" value="UniProtKB-EC"/>
</dbReference>
<dbReference type="SFLD" id="SFLDG01386">
    <property type="entry name" value="main_SPASM_domain-containing"/>
    <property type="match status" value="1"/>
</dbReference>
<evidence type="ECO:0000256" key="7">
    <source>
        <dbReference type="ARBA" id="ARBA00023004"/>
    </source>
</evidence>
<keyword evidence="4" id="KW-0949">S-adenosyl-L-methionine</keyword>
<keyword evidence="10" id="KW-0501">Molybdenum cofactor biosynthesis</keyword>
<sequence length="324" mass="35139">MTVRDSFGRAISYARLSVTDRCNFRCVYCMPRKGVAPLPHSEIVTFEELLRFCCVAACLGIDRFRITGGEPLCRKGCVDFMRELKRLPHVEQVCLTTNGSFLSPHLEALATLGLDGLNVSLDTLSQARFAAISRSGLPIAGIVDSLRRAAALGIVVKINVVPMKGINDDGLVDSARFALENGFHIRFIELMPVGRARKYAGVSQRDVFDRLCRAFGRLTEVSERNFGNGPAVNYAVPGFDARIGFISALSHKFCHKCNRVRLTSSGFLKSCLHHNTGIDLKTPLRGGATDAELAEALVSAVRAKPAQHEFGSAGGGFFMSSVGG</sequence>
<evidence type="ECO:0000256" key="2">
    <source>
        <dbReference type="ARBA" id="ARBA00012167"/>
    </source>
</evidence>
<dbReference type="Pfam" id="PF04055">
    <property type="entry name" value="Radical_SAM"/>
    <property type="match status" value="1"/>
</dbReference>
<evidence type="ECO:0000256" key="6">
    <source>
        <dbReference type="ARBA" id="ARBA00022741"/>
    </source>
</evidence>
<evidence type="ECO:0000256" key="12">
    <source>
        <dbReference type="ARBA" id="ARBA00048697"/>
    </source>
</evidence>
<dbReference type="SFLD" id="SFLDS00029">
    <property type="entry name" value="Radical_SAM"/>
    <property type="match status" value="1"/>
</dbReference>
<proteinExistence type="predicted"/>
<dbReference type="CDD" id="cd21117">
    <property type="entry name" value="Twitch_MoaA"/>
    <property type="match status" value="1"/>
</dbReference>
<dbReference type="InterPro" id="IPR040064">
    <property type="entry name" value="MoaA-like"/>
</dbReference>
<comment type="cofactor">
    <cofactor evidence="1">
        <name>[4Fe-4S] cluster</name>
        <dbReference type="ChEBI" id="CHEBI:49883"/>
    </cofactor>
</comment>
<evidence type="ECO:0000259" key="13">
    <source>
        <dbReference type="PROSITE" id="PS51918"/>
    </source>
</evidence>
<gene>
    <name evidence="14" type="primary">moaA</name>
    <name evidence="14" type="ORF">ZNDK_0141</name>
</gene>
<keyword evidence="7" id="KW-0408">Iron</keyword>
<evidence type="ECO:0000256" key="5">
    <source>
        <dbReference type="ARBA" id="ARBA00022723"/>
    </source>
</evidence>
<dbReference type="PANTHER" id="PTHR22960">
    <property type="entry name" value="MOLYBDOPTERIN COFACTOR SYNTHESIS PROTEIN A"/>
    <property type="match status" value="1"/>
</dbReference>
<keyword evidence="9" id="KW-0342">GTP-binding</keyword>
<dbReference type="InterPro" id="IPR006638">
    <property type="entry name" value="Elp3/MiaA/NifB-like_rSAM"/>
</dbReference>
<comment type="caution">
    <text evidence="14">The sequence shown here is derived from an EMBL/GenBank/DDBJ whole genome shotgun (WGS) entry which is preliminary data.</text>
</comment>
<dbReference type="InterPro" id="IPR007197">
    <property type="entry name" value="rSAM"/>
</dbReference>